<feature type="region of interest" description="Disordered" evidence="6">
    <location>
        <begin position="252"/>
        <end position="391"/>
    </location>
</feature>
<comment type="subcellular location">
    <subcellularLocation>
        <location evidence="5">Cell membrane</location>
        <topology evidence="5">Multi-pass membrane protein</topology>
    </subcellularLocation>
    <subcellularLocation>
        <location evidence="1">Membrane</location>
        <topology evidence="1">Multi-pass membrane protein</topology>
    </subcellularLocation>
</comment>
<evidence type="ECO:0000256" key="6">
    <source>
        <dbReference type="SAM" id="MobiDB-lite"/>
    </source>
</evidence>
<dbReference type="HAMAP" id="MF_00902">
    <property type="entry name" value="TatC"/>
    <property type="match status" value="1"/>
</dbReference>
<feature type="compositionally biased region" description="Gly residues" evidence="6">
    <location>
        <begin position="273"/>
        <end position="289"/>
    </location>
</feature>
<keyword evidence="3 5" id="KW-1133">Transmembrane helix</keyword>
<feature type="transmembrane region" description="Helical" evidence="5">
    <location>
        <begin position="166"/>
        <end position="192"/>
    </location>
</feature>
<gene>
    <name evidence="5" type="primary">tatC</name>
    <name evidence="7" type="ORF">TVD_13720</name>
</gene>
<dbReference type="InterPro" id="IPR019820">
    <property type="entry name" value="Sec-indep_translocase_CS"/>
</dbReference>
<feature type="transmembrane region" description="Helical" evidence="5">
    <location>
        <begin position="32"/>
        <end position="54"/>
    </location>
</feature>
<keyword evidence="8" id="KW-1185">Reference proteome</keyword>
<comment type="function">
    <text evidence="5">Part of the twin-arginine translocation (Tat) system that transports large folded proteins containing a characteristic twin-arginine motif in their signal peptide across membranes. Together with TatB, TatC is part of a receptor directly interacting with Tat signal peptides.</text>
</comment>
<feature type="compositionally biased region" description="Low complexity" evidence="6">
    <location>
        <begin position="290"/>
        <end position="316"/>
    </location>
</feature>
<dbReference type="NCBIfam" id="TIGR00945">
    <property type="entry name" value="tatC"/>
    <property type="match status" value="1"/>
</dbReference>
<dbReference type="PANTHER" id="PTHR30371">
    <property type="entry name" value="SEC-INDEPENDENT PROTEIN TRANSLOCASE PROTEIN TATC"/>
    <property type="match status" value="1"/>
</dbReference>
<feature type="compositionally biased region" description="Acidic residues" evidence="6">
    <location>
        <begin position="260"/>
        <end position="272"/>
    </location>
</feature>
<dbReference type="GO" id="GO:0009977">
    <property type="term" value="F:proton motive force dependent protein transmembrane transporter activity"/>
    <property type="evidence" value="ECO:0007669"/>
    <property type="project" value="TreeGrafter"/>
</dbReference>
<evidence type="ECO:0000256" key="2">
    <source>
        <dbReference type="ARBA" id="ARBA00022692"/>
    </source>
</evidence>
<feature type="transmembrane region" description="Helical" evidence="5">
    <location>
        <begin position="227"/>
        <end position="245"/>
    </location>
</feature>
<evidence type="ECO:0000313" key="7">
    <source>
        <dbReference type="EMBL" id="AKJ96356.1"/>
    </source>
</evidence>
<dbReference type="KEGG" id="tvr:TVD_13720"/>
<feature type="transmembrane region" description="Helical" evidence="5">
    <location>
        <begin position="74"/>
        <end position="98"/>
    </location>
</feature>
<dbReference type="GO" id="GO:0033281">
    <property type="term" value="C:TAT protein transport complex"/>
    <property type="evidence" value="ECO:0007669"/>
    <property type="project" value="UniProtKB-UniRule"/>
</dbReference>
<dbReference type="GO" id="GO:0065002">
    <property type="term" value="P:intracellular protein transmembrane transport"/>
    <property type="evidence" value="ECO:0007669"/>
    <property type="project" value="TreeGrafter"/>
</dbReference>
<dbReference type="PROSITE" id="PS01218">
    <property type="entry name" value="TATC"/>
    <property type="match status" value="1"/>
</dbReference>
<feature type="transmembrane region" description="Helical" evidence="5">
    <location>
        <begin position="119"/>
        <end position="146"/>
    </location>
</feature>
<protein>
    <recommendedName>
        <fullName evidence="5">Sec-independent protein translocase protein TatC</fullName>
    </recommendedName>
</protein>
<proteinExistence type="inferred from homology"/>
<dbReference type="PRINTS" id="PR01840">
    <property type="entry name" value="TATCFAMILY"/>
</dbReference>
<dbReference type="InterPro" id="IPR002033">
    <property type="entry name" value="TatC"/>
</dbReference>
<keyword evidence="4 5" id="KW-0472">Membrane</keyword>
<evidence type="ECO:0000313" key="8">
    <source>
        <dbReference type="Proteomes" id="UP000064201"/>
    </source>
</evidence>
<dbReference type="PATRIC" id="fig|106634.4.peg.2800"/>
<name>A0A0G3GBY4_9GAMM</name>
<evidence type="ECO:0000256" key="5">
    <source>
        <dbReference type="HAMAP-Rule" id="MF_00902"/>
    </source>
</evidence>
<keyword evidence="5" id="KW-1003">Cell membrane</keyword>
<feature type="compositionally biased region" description="Low complexity" evidence="6">
    <location>
        <begin position="345"/>
        <end position="355"/>
    </location>
</feature>
<dbReference type="AlphaFoldDB" id="A0A0G3GBY4"/>
<comment type="similarity">
    <text evidence="5">Belongs to the TatC family.</text>
</comment>
<keyword evidence="5" id="KW-0653">Protein transport</keyword>
<sequence length="391" mass="41494">MSKTKPGVEPSPEATETLLTHLIELRDRILRMFIAILVMFLILFPFANPIYTWLAGPLMQHLPEGTSMIAIDVAAPFLIPFKLTLLLAVVLSIPYLLYQVWSFVAPGLYSHEKSMALPLVASSTALFYLGMAFAYFVVFPLIFAFFTATAPEGVAVMTDISRYLSFVIMLFIAFGIAFEVPVATILLVSMGATTPAKLSQKRPYVIVGVFLVGMVLTPPDIISQTLLALPMWLLFEIGLILSRIMERKKAQRRATAGGDDAADADDGPDDDGPGGGGGTPRGGPGGSGKASGTTRAASSTAAASAGGGASAAARTGYTPLTDDEMDAELDRIEEEQAELRRQRGSASTLATDAPADPAPEADESQSGERLADDGQPDADASQEDGNTGRDR</sequence>
<dbReference type="PANTHER" id="PTHR30371:SF0">
    <property type="entry name" value="SEC-INDEPENDENT PROTEIN TRANSLOCASE PROTEIN TATC, CHLOROPLASTIC-RELATED"/>
    <property type="match status" value="1"/>
</dbReference>
<dbReference type="OrthoDB" id="9777044at2"/>
<comment type="subunit">
    <text evidence="5">The Tat system comprises two distinct complexes: a TatABC complex, containing multiple copies of TatA, TatB and TatC subunits, and a separate TatA complex, containing only TatA subunits. Substrates initially bind to the TatABC complex, which probably triggers association of the separate TatA complex to form the active translocon.</text>
</comment>
<reference evidence="7 8" key="1">
    <citation type="submission" date="2015-04" db="EMBL/GenBank/DDBJ databases">
        <title>Complete Sequence for the Genome of the Thioalkalivibrio versutus D301.</title>
        <authorList>
            <person name="Mu T."/>
            <person name="Zhou J."/>
            <person name="Xu X."/>
        </authorList>
    </citation>
    <scope>NUCLEOTIDE SEQUENCE [LARGE SCALE GENOMIC DNA]</scope>
    <source>
        <strain evidence="7 8">D301</strain>
    </source>
</reference>
<accession>A0A0G3GBY4</accession>
<feature type="transmembrane region" description="Helical" evidence="5">
    <location>
        <begin position="204"/>
        <end position="221"/>
    </location>
</feature>
<evidence type="ECO:0000256" key="4">
    <source>
        <dbReference type="ARBA" id="ARBA00023136"/>
    </source>
</evidence>
<keyword evidence="2 5" id="KW-0812">Transmembrane</keyword>
<organism evidence="7 8">
    <name type="scientific">Thioalkalivibrio versutus</name>
    <dbReference type="NCBI Taxonomy" id="106634"/>
    <lineage>
        <taxon>Bacteria</taxon>
        <taxon>Pseudomonadati</taxon>
        <taxon>Pseudomonadota</taxon>
        <taxon>Gammaproteobacteria</taxon>
        <taxon>Chromatiales</taxon>
        <taxon>Ectothiorhodospiraceae</taxon>
        <taxon>Thioalkalivibrio</taxon>
    </lineage>
</organism>
<dbReference type="EMBL" id="CP011367">
    <property type="protein sequence ID" value="AKJ96356.1"/>
    <property type="molecule type" value="Genomic_DNA"/>
</dbReference>
<dbReference type="RefSeq" id="WP_047251865.1">
    <property type="nucleotide sequence ID" value="NZ_CP011367.1"/>
</dbReference>
<dbReference type="STRING" id="106634.TVD_13720"/>
<dbReference type="Proteomes" id="UP000064201">
    <property type="component" value="Chromosome"/>
</dbReference>
<evidence type="ECO:0000256" key="1">
    <source>
        <dbReference type="ARBA" id="ARBA00004141"/>
    </source>
</evidence>
<keyword evidence="5" id="KW-0813">Transport</keyword>
<dbReference type="Pfam" id="PF00902">
    <property type="entry name" value="TatC"/>
    <property type="match status" value="1"/>
</dbReference>
<dbReference type="GO" id="GO:0043953">
    <property type="term" value="P:protein transport by the Tat complex"/>
    <property type="evidence" value="ECO:0007669"/>
    <property type="project" value="UniProtKB-UniRule"/>
</dbReference>
<evidence type="ECO:0000256" key="3">
    <source>
        <dbReference type="ARBA" id="ARBA00022989"/>
    </source>
</evidence>
<keyword evidence="5" id="KW-0811">Translocation</keyword>
<feature type="compositionally biased region" description="Acidic residues" evidence="6">
    <location>
        <begin position="321"/>
        <end position="336"/>
    </location>
</feature>